<protein>
    <submittedName>
        <fullName evidence="3">Nitroreductase</fullName>
    </submittedName>
</protein>
<comment type="caution">
    <text evidence="3">The sequence shown here is derived from an EMBL/GenBank/DDBJ whole genome shotgun (WGS) entry which is preliminary data.</text>
</comment>
<evidence type="ECO:0000256" key="1">
    <source>
        <dbReference type="SAM" id="SignalP"/>
    </source>
</evidence>
<evidence type="ECO:0000313" key="4">
    <source>
        <dbReference type="Proteomes" id="UP000252427"/>
    </source>
</evidence>
<proteinExistence type="predicted"/>
<name>A0AAX1QUS2_9VIBR</name>
<evidence type="ECO:0000313" key="5">
    <source>
        <dbReference type="Proteomes" id="UP000252488"/>
    </source>
</evidence>
<dbReference type="Pfam" id="PF11153">
    <property type="entry name" value="DUF2931"/>
    <property type="match status" value="1"/>
</dbReference>
<accession>A0AAX1QUS2</accession>
<organism evidence="3 4">
    <name type="scientific">Vibrio paracholerae</name>
    <dbReference type="NCBI Taxonomy" id="650003"/>
    <lineage>
        <taxon>Bacteria</taxon>
        <taxon>Pseudomonadati</taxon>
        <taxon>Pseudomonadota</taxon>
        <taxon>Gammaproteobacteria</taxon>
        <taxon>Vibrionales</taxon>
        <taxon>Vibrionaceae</taxon>
        <taxon>Vibrio</taxon>
    </lineage>
</organism>
<dbReference type="AlphaFoldDB" id="A0AAX1QUS2"/>
<reference evidence="4 5" key="1">
    <citation type="submission" date="2018-06" db="EMBL/GenBank/DDBJ databases">
        <title>Draft genome sequences of nine Vibrio sp. clinical isolates from across the United States representing the closest known relative of Vibrio cholerae.</title>
        <authorList>
            <person name="Islam M.T."/>
            <person name="Liang K."/>
            <person name="Im M.S."/>
            <person name="Winkjer J."/>
            <person name="Busby S."/>
            <person name="Batra D."/>
            <person name="Rowe L."/>
            <person name="Tarr C.L."/>
            <person name="Boucher Y."/>
        </authorList>
    </citation>
    <scope>NUCLEOTIDE SEQUENCE [LARGE SCALE GENOMIC DNA]</scope>
    <source>
        <strain evidence="2 5">2016V-1111</strain>
        <strain evidence="3 4">2016V-1114</strain>
    </source>
</reference>
<evidence type="ECO:0000313" key="2">
    <source>
        <dbReference type="EMBL" id="RBM56561.1"/>
    </source>
</evidence>
<feature type="signal peptide" evidence="1">
    <location>
        <begin position="1"/>
        <end position="20"/>
    </location>
</feature>
<evidence type="ECO:0000313" key="3">
    <source>
        <dbReference type="EMBL" id="RBM84269.1"/>
    </source>
</evidence>
<dbReference type="RefSeq" id="WP_113593025.1">
    <property type="nucleotide sequence ID" value="NZ_CAWNVX010000013.1"/>
</dbReference>
<feature type="chain" id="PRO_5043522302" evidence="1">
    <location>
        <begin position="21"/>
        <end position="241"/>
    </location>
</feature>
<gene>
    <name evidence="2" type="ORF">DLR69_05225</name>
    <name evidence="3" type="ORF">DLR70_00840</name>
</gene>
<dbReference type="Proteomes" id="UP000252488">
    <property type="component" value="Unassembled WGS sequence"/>
</dbReference>
<dbReference type="EMBL" id="QKKS01000001">
    <property type="protein sequence ID" value="RBM84269.1"/>
    <property type="molecule type" value="Genomic_DNA"/>
</dbReference>
<keyword evidence="5" id="KW-1185">Reference proteome</keyword>
<sequence length="241" mass="27435">MKKMILVLAILLLNSCVTNASSEPSQPWRVSVTMPSFYPVNVTQVYGVNNKEDWTVLLHGYLHTMRNSELDRVHKSFSDYDGFGLSLVNGTIGTQIGTGTTHLPDTLYLYWVSLFDTKFYVTKYDIPEKVKKFISTEVSYTRIDGAFFKSCYRTQFIFGLLPNGQAKVWLGGCGQTTFLAELAPDQTPDRDSNGFKADTYKESSYIRNIQQRAKDAGVELEPIPWDKVNKVYSRYEIKTLD</sequence>
<dbReference type="Proteomes" id="UP000252427">
    <property type="component" value="Unassembled WGS sequence"/>
</dbReference>
<dbReference type="EMBL" id="QKKR01000007">
    <property type="protein sequence ID" value="RBM56561.1"/>
    <property type="molecule type" value="Genomic_DNA"/>
</dbReference>
<dbReference type="InterPro" id="IPR021326">
    <property type="entry name" value="DUF2931"/>
</dbReference>
<keyword evidence="1" id="KW-0732">Signal</keyword>